<accession>A0A8H5B6Q4</accession>
<evidence type="ECO:0000313" key="3">
    <source>
        <dbReference type="EMBL" id="KAF5317661.1"/>
    </source>
</evidence>
<feature type="transmembrane region" description="Helical" evidence="1">
    <location>
        <begin position="7"/>
        <end position="29"/>
    </location>
</feature>
<comment type="caution">
    <text evidence="3">The sequence shown here is derived from an EMBL/GenBank/DDBJ whole genome shotgun (WGS) entry which is preliminary data.</text>
</comment>
<keyword evidence="1" id="KW-1133">Transmembrane helix</keyword>
<reference evidence="3 4" key="1">
    <citation type="journal article" date="2020" name="ISME J.">
        <title>Uncovering the hidden diversity of litter-decomposition mechanisms in mushroom-forming fungi.</title>
        <authorList>
            <person name="Floudas D."/>
            <person name="Bentzer J."/>
            <person name="Ahren D."/>
            <person name="Johansson T."/>
            <person name="Persson P."/>
            <person name="Tunlid A."/>
        </authorList>
    </citation>
    <scope>NUCLEOTIDE SEQUENCE [LARGE SCALE GENOMIC DNA]</scope>
    <source>
        <strain evidence="3 4">CBS 101986</strain>
    </source>
</reference>
<dbReference type="OrthoDB" id="2535105at2759"/>
<evidence type="ECO:0000259" key="2">
    <source>
        <dbReference type="Pfam" id="PF20152"/>
    </source>
</evidence>
<dbReference type="Proteomes" id="UP000567179">
    <property type="component" value="Unassembled WGS sequence"/>
</dbReference>
<evidence type="ECO:0000313" key="4">
    <source>
        <dbReference type="Proteomes" id="UP000567179"/>
    </source>
</evidence>
<dbReference type="InterPro" id="IPR045339">
    <property type="entry name" value="DUF6534"/>
</dbReference>
<sequence length="128" mass="13671">MLSGRNYILASIPMIFVLANLAMAIVYVVRAFAIATITAALVDIRPESAAINGLAAGADIVIAAMMLFLLGRKRTGVMHNDRVVTRLMIYTVYAGLITSLAAIATLMRLHVAGRAKHKTNTVGRAGFL</sequence>
<dbReference type="EMBL" id="JAACJJ010000032">
    <property type="protein sequence ID" value="KAF5317661.1"/>
    <property type="molecule type" value="Genomic_DNA"/>
</dbReference>
<gene>
    <name evidence="3" type="ORF">D9619_012573</name>
</gene>
<feature type="transmembrane region" description="Helical" evidence="1">
    <location>
        <begin position="83"/>
        <end position="107"/>
    </location>
</feature>
<dbReference type="AlphaFoldDB" id="A0A8H5B6Q4"/>
<feature type="transmembrane region" description="Helical" evidence="1">
    <location>
        <begin position="49"/>
        <end position="71"/>
    </location>
</feature>
<keyword evidence="4" id="KW-1185">Reference proteome</keyword>
<evidence type="ECO:0000256" key="1">
    <source>
        <dbReference type="SAM" id="Phobius"/>
    </source>
</evidence>
<name>A0A8H5B6Q4_9AGAR</name>
<dbReference type="Pfam" id="PF20152">
    <property type="entry name" value="DUF6534"/>
    <property type="match status" value="1"/>
</dbReference>
<organism evidence="3 4">
    <name type="scientific">Psilocybe cf. subviscida</name>
    <dbReference type="NCBI Taxonomy" id="2480587"/>
    <lineage>
        <taxon>Eukaryota</taxon>
        <taxon>Fungi</taxon>
        <taxon>Dikarya</taxon>
        <taxon>Basidiomycota</taxon>
        <taxon>Agaricomycotina</taxon>
        <taxon>Agaricomycetes</taxon>
        <taxon>Agaricomycetidae</taxon>
        <taxon>Agaricales</taxon>
        <taxon>Agaricineae</taxon>
        <taxon>Strophariaceae</taxon>
        <taxon>Psilocybe</taxon>
    </lineage>
</organism>
<proteinExistence type="predicted"/>
<keyword evidence="1" id="KW-0472">Membrane</keyword>
<feature type="domain" description="DUF6534" evidence="2">
    <location>
        <begin position="56"/>
        <end position="107"/>
    </location>
</feature>
<protein>
    <recommendedName>
        <fullName evidence="2">DUF6534 domain-containing protein</fullName>
    </recommendedName>
</protein>
<keyword evidence="1" id="KW-0812">Transmembrane</keyword>